<organism evidence="3 4">
    <name type="scientific">Coemansia spiralis</name>
    <dbReference type="NCBI Taxonomy" id="417178"/>
    <lineage>
        <taxon>Eukaryota</taxon>
        <taxon>Fungi</taxon>
        <taxon>Fungi incertae sedis</taxon>
        <taxon>Zoopagomycota</taxon>
        <taxon>Kickxellomycotina</taxon>
        <taxon>Kickxellomycetes</taxon>
        <taxon>Kickxellales</taxon>
        <taxon>Kickxellaceae</taxon>
        <taxon>Coemansia</taxon>
    </lineage>
</organism>
<dbReference type="InterPro" id="IPR002913">
    <property type="entry name" value="START_lipid-bd_dom"/>
</dbReference>
<keyword evidence="4" id="KW-1185">Reference proteome</keyword>
<proteinExistence type="predicted"/>
<dbReference type="CDD" id="cd00177">
    <property type="entry name" value="START"/>
    <property type="match status" value="1"/>
</dbReference>
<dbReference type="EMBL" id="JANBTX010000002">
    <property type="protein sequence ID" value="KAJ2691229.1"/>
    <property type="molecule type" value="Genomic_DNA"/>
</dbReference>
<evidence type="ECO:0000313" key="3">
    <source>
        <dbReference type="EMBL" id="KAJ2691229.1"/>
    </source>
</evidence>
<dbReference type="AlphaFoldDB" id="A0A9W8GQE2"/>
<comment type="caution">
    <text evidence="3">The sequence shown here is derived from an EMBL/GenBank/DDBJ whole genome shotgun (WGS) entry which is preliminary data.</text>
</comment>
<dbReference type="PROSITE" id="PS50848">
    <property type="entry name" value="START"/>
    <property type="match status" value="1"/>
</dbReference>
<accession>A0A9W8GQE2</accession>
<dbReference type="InterPro" id="IPR023393">
    <property type="entry name" value="START-like_dom_sf"/>
</dbReference>
<name>A0A9W8GQE2_9FUNG</name>
<dbReference type="PANTHER" id="PTHR19308:SF14">
    <property type="entry name" value="START DOMAIN-CONTAINING PROTEIN"/>
    <property type="match status" value="1"/>
</dbReference>
<keyword evidence="1" id="KW-0812">Transmembrane</keyword>
<gene>
    <name evidence="3" type="ORF">IWW39_000128</name>
</gene>
<dbReference type="SUPFAM" id="SSF55961">
    <property type="entry name" value="Bet v1-like"/>
    <property type="match status" value="1"/>
</dbReference>
<feature type="domain" description="START" evidence="2">
    <location>
        <begin position="116"/>
        <end position="312"/>
    </location>
</feature>
<keyword evidence="1" id="KW-1133">Transmembrane helix</keyword>
<dbReference type="Pfam" id="PF01852">
    <property type="entry name" value="START"/>
    <property type="match status" value="1"/>
</dbReference>
<dbReference type="Gene3D" id="3.30.530.20">
    <property type="match status" value="1"/>
</dbReference>
<reference evidence="3" key="1">
    <citation type="submission" date="2022-07" db="EMBL/GenBank/DDBJ databases">
        <title>Phylogenomic reconstructions and comparative analyses of Kickxellomycotina fungi.</title>
        <authorList>
            <person name="Reynolds N.K."/>
            <person name="Stajich J.E."/>
            <person name="Barry K."/>
            <person name="Grigoriev I.V."/>
            <person name="Crous P."/>
            <person name="Smith M.E."/>
        </authorList>
    </citation>
    <scope>NUCLEOTIDE SEQUENCE</scope>
    <source>
        <strain evidence="3">CBS 109367</strain>
    </source>
</reference>
<dbReference type="Proteomes" id="UP001151516">
    <property type="component" value="Unassembled WGS sequence"/>
</dbReference>
<sequence>MGSNALQKKMGANTMQYPLDRLHYAIFQLLFLALVPSIVAATTAARQTGGIEQKLVEKNGQPSLPLLMQARDAELSSVTQGSLTGGTHAYSEKCAEIKSRFLKMASPNSTDDGGPWTSLASLSKPYPINVEGHVEKQFCFRITFYAPASPATAFDLLANVLRRPEWDELTERTEILQYLGGSDSINYVKMKAIWPTAARDSLLLSHITSRGSDDEEEFLNVGQSVEDSRMPEREAEGIVRMEAALAGQLVTRVSQNDRMRLGLEGENWSKVVQIADGDMKGWIPKSVIRFIATQAFPKSLTKVCRQLAQTPSRKESLLLRDLLARPANKPVRDLGSAAAAEEKPATPKAVIASSVAAPPAPAAVVRRRAGWMVWIRLILRYATPAIIAALTSLLFNMLMKRRS</sequence>
<dbReference type="GO" id="GO:0008289">
    <property type="term" value="F:lipid binding"/>
    <property type="evidence" value="ECO:0007669"/>
    <property type="project" value="InterPro"/>
</dbReference>
<dbReference type="OrthoDB" id="333905at2759"/>
<evidence type="ECO:0000256" key="1">
    <source>
        <dbReference type="SAM" id="Phobius"/>
    </source>
</evidence>
<dbReference type="PANTHER" id="PTHR19308">
    <property type="entry name" value="PHOSPHATIDYLCHOLINE TRANSFER PROTEIN"/>
    <property type="match status" value="1"/>
</dbReference>
<dbReference type="GO" id="GO:0005737">
    <property type="term" value="C:cytoplasm"/>
    <property type="evidence" value="ECO:0007669"/>
    <property type="project" value="UniProtKB-ARBA"/>
</dbReference>
<keyword evidence="1" id="KW-0472">Membrane</keyword>
<dbReference type="InterPro" id="IPR051213">
    <property type="entry name" value="START_lipid_transfer"/>
</dbReference>
<evidence type="ECO:0000259" key="2">
    <source>
        <dbReference type="PROSITE" id="PS50848"/>
    </source>
</evidence>
<protein>
    <recommendedName>
        <fullName evidence="2">START domain-containing protein</fullName>
    </recommendedName>
</protein>
<feature type="transmembrane region" description="Helical" evidence="1">
    <location>
        <begin position="371"/>
        <end position="395"/>
    </location>
</feature>
<evidence type="ECO:0000313" key="4">
    <source>
        <dbReference type="Proteomes" id="UP001151516"/>
    </source>
</evidence>